<protein>
    <recommendedName>
        <fullName evidence="1">Reverse transcriptase domain-containing protein</fullName>
    </recommendedName>
</protein>
<feature type="domain" description="Reverse transcriptase" evidence="1">
    <location>
        <begin position="1"/>
        <end position="84"/>
    </location>
</feature>
<organism evidence="2 3">
    <name type="scientific">Prunus dulcis</name>
    <name type="common">Almond</name>
    <name type="synonym">Amygdalus dulcis</name>
    <dbReference type="NCBI Taxonomy" id="3755"/>
    <lineage>
        <taxon>Eukaryota</taxon>
        <taxon>Viridiplantae</taxon>
        <taxon>Streptophyta</taxon>
        <taxon>Embryophyta</taxon>
        <taxon>Tracheophyta</taxon>
        <taxon>Spermatophyta</taxon>
        <taxon>Magnoliopsida</taxon>
        <taxon>eudicotyledons</taxon>
        <taxon>Gunneridae</taxon>
        <taxon>Pentapetalae</taxon>
        <taxon>rosids</taxon>
        <taxon>fabids</taxon>
        <taxon>Rosales</taxon>
        <taxon>Rosaceae</taxon>
        <taxon>Amygdaloideae</taxon>
        <taxon>Amygdaleae</taxon>
        <taxon>Prunus</taxon>
    </lineage>
</organism>
<evidence type="ECO:0000313" key="2">
    <source>
        <dbReference type="EMBL" id="KAI5327729.1"/>
    </source>
</evidence>
<dbReference type="InterPro" id="IPR043502">
    <property type="entry name" value="DNA/RNA_pol_sf"/>
</dbReference>
<name>A0AAD4Z032_PRUDU</name>
<reference evidence="2 3" key="1">
    <citation type="journal article" date="2022" name="G3 (Bethesda)">
        <title>Whole-genome sequence and methylome profiling of the almond [Prunus dulcis (Mill.) D.A. Webb] cultivar 'Nonpareil'.</title>
        <authorList>
            <person name="D'Amico-Willman K.M."/>
            <person name="Ouma W.Z."/>
            <person name="Meulia T."/>
            <person name="Sideli G.M."/>
            <person name="Gradziel T.M."/>
            <person name="Fresnedo-Ramirez J."/>
        </authorList>
    </citation>
    <scope>NUCLEOTIDE SEQUENCE [LARGE SCALE GENOMIC DNA]</scope>
    <source>
        <strain evidence="2">Clone GOH B32 T37-40</strain>
    </source>
</reference>
<dbReference type="InterPro" id="IPR000477">
    <property type="entry name" value="RT_dom"/>
</dbReference>
<dbReference type="Gene3D" id="3.30.70.270">
    <property type="match status" value="1"/>
</dbReference>
<evidence type="ECO:0000259" key="1">
    <source>
        <dbReference type="Pfam" id="PF00078"/>
    </source>
</evidence>
<sequence length="90" mass="10336">MDAYSGYNQILVHKDDKAKTSFIIERGTYYYKVMPFGLKNTGGTYQRLVNKIFKEQIGKILEAYMDDMLVKPPKRADHIKNLAGAFNLLS</sequence>
<dbReference type="Gene3D" id="3.10.10.10">
    <property type="entry name" value="HIV Type 1 Reverse Transcriptase, subunit A, domain 1"/>
    <property type="match status" value="1"/>
</dbReference>
<proteinExistence type="predicted"/>
<evidence type="ECO:0000313" key="3">
    <source>
        <dbReference type="Proteomes" id="UP001054821"/>
    </source>
</evidence>
<dbReference type="InterPro" id="IPR053134">
    <property type="entry name" value="RNA-dir_DNA_polymerase"/>
</dbReference>
<dbReference type="AlphaFoldDB" id="A0AAD4Z032"/>
<dbReference type="PANTHER" id="PTHR24559">
    <property type="entry name" value="TRANSPOSON TY3-I GAG-POL POLYPROTEIN"/>
    <property type="match status" value="1"/>
</dbReference>
<accession>A0AAD4Z032</accession>
<gene>
    <name evidence="2" type="ORF">L3X38_027125</name>
</gene>
<dbReference type="EMBL" id="JAJFAZ020000005">
    <property type="protein sequence ID" value="KAI5327729.1"/>
    <property type="molecule type" value="Genomic_DNA"/>
</dbReference>
<dbReference type="PANTHER" id="PTHR24559:SF431">
    <property type="entry name" value="RNA-DIRECTED DNA POLYMERASE HOMOLOG"/>
    <property type="match status" value="1"/>
</dbReference>
<comment type="caution">
    <text evidence="2">The sequence shown here is derived from an EMBL/GenBank/DDBJ whole genome shotgun (WGS) entry which is preliminary data.</text>
</comment>
<dbReference type="Proteomes" id="UP001054821">
    <property type="component" value="Chromosome 5"/>
</dbReference>
<dbReference type="SUPFAM" id="SSF56672">
    <property type="entry name" value="DNA/RNA polymerases"/>
    <property type="match status" value="1"/>
</dbReference>
<keyword evidence="3" id="KW-1185">Reference proteome</keyword>
<dbReference type="CDD" id="cd01647">
    <property type="entry name" value="RT_LTR"/>
    <property type="match status" value="1"/>
</dbReference>
<dbReference type="InterPro" id="IPR043128">
    <property type="entry name" value="Rev_trsase/Diguanyl_cyclase"/>
</dbReference>
<dbReference type="Pfam" id="PF00078">
    <property type="entry name" value="RVT_1"/>
    <property type="match status" value="1"/>
</dbReference>